<sequence length="304" mass="32417">MVKNSRTSFRLLPQKASGAENARPSGAGGEVYVVQDGPADAPALVLIHGLAASGRSWEPLVPLLAESHHVIRIDLLGHGRSAKPDGADYAVPEQARRVGEVLDRLGVGHALAVGHSSGGSVVTALTERRPDLVTAVALLNSGPHIGAHISQAPLNRLLPLPVIGQLLWRLRTDSLIRRAAATAVTRDIEIPQAVVDDVRGMTHHGFMAGSQASSDYLRRRPLPDRLATLGKPLLVVFGDEDRRWHSSSAADYRAVPGARIEMLPGVGHSPPLEEPRRTAELLLAFAAAAHPPPVRRTRAAERDG</sequence>
<dbReference type="InterPro" id="IPR029058">
    <property type="entry name" value="AB_hydrolase_fold"/>
</dbReference>
<dbReference type="PANTHER" id="PTHR43798:SF33">
    <property type="entry name" value="HYDROLASE, PUTATIVE (AFU_ORTHOLOGUE AFUA_2G14860)-RELATED"/>
    <property type="match status" value="1"/>
</dbReference>
<comment type="caution">
    <text evidence="3">The sequence shown here is derived from an EMBL/GenBank/DDBJ whole genome shotgun (WGS) entry which is preliminary data.</text>
</comment>
<dbReference type="Pfam" id="PF12697">
    <property type="entry name" value="Abhydrolase_6"/>
    <property type="match status" value="1"/>
</dbReference>
<dbReference type="Gene3D" id="3.40.50.1820">
    <property type="entry name" value="alpha/beta hydrolase"/>
    <property type="match status" value="1"/>
</dbReference>
<evidence type="ECO:0000259" key="2">
    <source>
        <dbReference type="Pfam" id="PF12697"/>
    </source>
</evidence>
<keyword evidence="3" id="KW-0378">Hydrolase</keyword>
<gene>
    <name evidence="3" type="ORF">NMN56_028940</name>
</gene>
<dbReference type="PRINTS" id="PR00111">
    <property type="entry name" value="ABHYDROLASE"/>
</dbReference>
<dbReference type="RefSeq" id="WP_274044846.1">
    <property type="nucleotide sequence ID" value="NZ_JANCPR020000033.1"/>
</dbReference>
<dbReference type="InterPro" id="IPR050266">
    <property type="entry name" value="AB_hydrolase_sf"/>
</dbReference>
<evidence type="ECO:0000313" key="3">
    <source>
        <dbReference type="EMBL" id="MDJ1135902.1"/>
    </source>
</evidence>
<protein>
    <submittedName>
        <fullName evidence="3">Alpha/beta fold hydrolase</fullName>
    </submittedName>
</protein>
<dbReference type="EMBL" id="JANCPR020000033">
    <property type="protein sequence ID" value="MDJ1135902.1"/>
    <property type="molecule type" value="Genomic_DNA"/>
</dbReference>
<dbReference type="PANTHER" id="PTHR43798">
    <property type="entry name" value="MONOACYLGLYCEROL LIPASE"/>
    <property type="match status" value="1"/>
</dbReference>
<dbReference type="InterPro" id="IPR000073">
    <property type="entry name" value="AB_hydrolase_1"/>
</dbReference>
<proteinExistence type="predicted"/>
<reference evidence="3 4" key="1">
    <citation type="submission" date="2023-05" db="EMBL/GenBank/DDBJ databases">
        <title>Streptantibioticus silvisoli sp. nov., acidotolerant actinomycetes 1 from pine litter.</title>
        <authorList>
            <person name="Swiecimska M."/>
            <person name="Golinska P."/>
            <person name="Sangal V."/>
            <person name="Wachnowicz B."/>
            <person name="Goodfellow M."/>
        </authorList>
    </citation>
    <scope>NUCLEOTIDE SEQUENCE [LARGE SCALE GENOMIC DNA]</scope>
    <source>
        <strain evidence="3 4">DSM 42109</strain>
    </source>
</reference>
<feature type="domain" description="AB hydrolase-1" evidence="2">
    <location>
        <begin position="44"/>
        <end position="280"/>
    </location>
</feature>
<dbReference type="Proteomes" id="UP001214441">
    <property type="component" value="Unassembled WGS sequence"/>
</dbReference>
<evidence type="ECO:0000313" key="4">
    <source>
        <dbReference type="Proteomes" id="UP001214441"/>
    </source>
</evidence>
<keyword evidence="4" id="KW-1185">Reference proteome</keyword>
<organism evidence="3 4">
    <name type="scientific">Streptomyces iconiensis</name>
    <dbReference type="NCBI Taxonomy" id="1384038"/>
    <lineage>
        <taxon>Bacteria</taxon>
        <taxon>Bacillati</taxon>
        <taxon>Actinomycetota</taxon>
        <taxon>Actinomycetes</taxon>
        <taxon>Kitasatosporales</taxon>
        <taxon>Streptomycetaceae</taxon>
        <taxon>Streptomyces</taxon>
    </lineage>
</organism>
<dbReference type="GO" id="GO:0016787">
    <property type="term" value="F:hydrolase activity"/>
    <property type="evidence" value="ECO:0007669"/>
    <property type="project" value="UniProtKB-KW"/>
</dbReference>
<evidence type="ECO:0000256" key="1">
    <source>
        <dbReference type="SAM" id="MobiDB-lite"/>
    </source>
</evidence>
<feature type="region of interest" description="Disordered" evidence="1">
    <location>
        <begin position="1"/>
        <end position="25"/>
    </location>
</feature>
<dbReference type="SUPFAM" id="SSF53474">
    <property type="entry name" value="alpha/beta-Hydrolases"/>
    <property type="match status" value="1"/>
</dbReference>
<name>A0ABT7A3I0_9ACTN</name>
<accession>A0ABT7A3I0</accession>